<evidence type="ECO:0000256" key="4">
    <source>
        <dbReference type="ARBA" id="ARBA00022840"/>
    </source>
</evidence>
<evidence type="ECO:0000256" key="7">
    <source>
        <dbReference type="RuleBase" id="RU364083"/>
    </source>
</evidence>
<evidence type="ECO:0000256" key="5">
    <source>
        <dbReference type="ARBA" id="ARBA00022967"/>
    </source>
</evidence>
<dbReference type="Pfam" id="PF00005">
    <property type="entry name" value="ABC_tran"/>
    <property type="match status" value="1"/>
</dbReference>
<accession>A0A2W7C2T4</accession>
<keyword evidence="2 7" id="KW-1003">Cell membrane</keyword>
<dbReference type="Pfam" id="PF08402">
    <property type="entry name" value="TOBE_2"/>
    <property type="match status" value="1"/>
</dbReference>
<dbReference type="Proteomes" id="UP000248616">
    <property type="component" value="Unassembled WGS sequence"/>
</dbReference>
<keyword evidence="1 7" id="KW-0813">Transport</keyword>
<dbReference type="EMBL" id="MZXV01000034">
    <property type="protein sequence ID" value="PZV37184.1"/>
    <property type="molecule type" value="Genomic_DNA"/>
</dbReference>
<reference evidence="10" key="1">
    <citation type="submission" date="2017-03" db="EMBL/GenBank/DDBJ databases">
        <authorList>
            <person name="Safronova V.I."/>
            <person name="Sazanova A.L."/>
            <person name="Chirak E.R."/>
        </authorList>
    </citation>
    <scope>NUCLEOTIDE SEQUENCE [LARGE SCALE GENOMIC DNA]</scope>
    <source>
        <strain evidence="10">Ach-343</strain>
    </source>
</reference>
<keyword evidence="6 7" id="KW-0472">Membrane</keyword>
<dbReference type="GO" id="GO:0043190">
    <property type="term" value="C:ATP-binding cassette (ABC) transporter complex"/>
    <property type="evidence" value="ECO:0007669"/>
    <property type="project" value="InterPro"/>
</dbReference>
<comment type="subunit">
    <text evidence="7">The complex is composed of two ATP-binding proteins (PotA), two transmembrane proteins (PotB and PotC) and a solute-binding protein (PotD).</text>
</comment>
<dbReference type="InterPro" id="IPR003439">
    <property type="entry name" value="ABC_transporter-like_ATP-bd"/>
</dbReference>
<evidence type="ECO:0000256" key="3">
    <source>
        <dbReference type="ARBA" id="ARBA00022741"/>
    </source>
</evidence>
<keyword evidence="4 7" id="KW-0067">ATP-binding</keyword>
<keyword evidence="10" id="KW-1185">Reference proteome</keyword>
<comment type="function">
    <text evidence="7">Part of the ABC transporter complex PotABCD involved in spermidine/putrescine import. Responsible for energy coupling to the transport system.</text>
</comment>
<evidence type="ECO:0000256" key="1">
    <source>
        <dbReference type="ARBA" id="ARBA00022448"/>
    </source>
</evidence>
<dbReference type="InterPro" id="IPR017871">
    <property type="entry name" value="ABC_transporter-like_CS"/>
</dbReference>
<name>A0A2W7C2T4_9HYPH</name>
<dbReference type="PROSITE" id="PS50893">
    <property type="entry name" value="ABC_TRANSPORTER_2"/>
    <property type="match status" value="1"/>
</dbReference>
<dbReference type="GO" id="GO:0015847">
    <property type="term" value="P:putrescine transport"/>
    <property type="evidence" value="ECO:0007669"/>
    <property type="project" value="UniProtKB-ARBA"/>
</dbReference>
<proteinExistence type="inferred from homology"/>
<dbReference type="InterPro" id="IPR008995">
    <property type="entry name" value="Mo/tungstate-bd_C_term_dom"/>
</dbReference>
<organism evidence="9 10">
    <name type="scientific">Mesorhizobium kowhaii</name>
    <dbReference type="NCBI Taxonomy" id="1300272"/>
    <lineage>
        <taxon>Bacteria</taxon>
        <taxon>Pseudomonadati</taxon>
        <taxon>Pseudomonadota</taxon>
        <taxon>Alphaproteobacteria</taxon>
        <taxon>Hyphomicrobiales</taxon>
        <taxon>Phyllobacteriaceae</taxon>
        <taxon>Mesorhizobium</taxon>
    </lineage>
</organism>
<feature type="domain" description="ABC transporter" evidence="8">
    <location>
        <begin position="22"/>
        <end position="253"/>
    </location>
</feature>
<evidence type="ECO:0000256" key="2">
    <source>
        <dbReference type="ARBA" id="ARBA00022475"/>
    </source>
</evidence>
<dbReference type="InterPro" id="IPR003593">
    <property type="entry name" value="AAA+_ATPase"/>
</dbReference>
<dbReference type="InterPro" id="IPR050093">
    <property type="entry name" value="ABC_SmlMolc_Importer"/>
</dbReference>
<evidence type="ECO:0000259" key="8">
    <source>
        <dbReference type="PROSITE" id="PS50893"/>
    </source>
</evidence>
<comment type="caution">
    <text evidence="9">The sequence shown here is derived from an EMBL/GenBank/DDBJ whole genome shotgun (WGS) entry which is preliminary data.</text>
</comment>
<comment type="similarity">
    <text evidence="7">Belongs to the ABC transporter superfamily. Spermidine/putrescine importer (TC 3.A.1.11.1) family.</text>
</comment>
<evidence type="ECO:0000256" key="6">
    <source>
        <dbReference type="ARBA" id="ARBA00023136"/>
    </source>
</evidence>
<keyword evidence="3 7" id="KW-0547">Nucleotide-binding</keyword>
<dbReference type="PROSITE" id="PS00211">
    <property type="entry name" value="ABC_TRANSPORTER_1"/>
    <property type="match status" value="1"/>
</dbReference>
<dbReference type="GO" id="GO:0005524">
    <property type="term" value="F:ATP binding"/>
    <property type="evidence" value="ECO:0007669"/>
    <property type="project" value="UniProtKB-KW"/>
</dbReference>
<dbReference type="GO" id="GO:0015417">
    <property type="term" value="F:ABC-type polyamine transporter activity"/>
    <property type="evidence" value="ECO:0007669"/>
    <property type="project" value="UniProtKB-EC"/>
</dbReference>
<dbReference type="GO" id="GO:0016887">
    <property type="term" value="F:ATP hydrolysis activity"/>
    <property type="evidence" value="ECO:0007669"/>
    <property type="project" value="InterPro"/>
</dbReference>
<dbReference type="NCBIfam" id="TIGR01187">
    <property type="entry name" value="potA"/>
    <property type="match status" value="1"/>
</dbReference>
<dbReference type="InterPro" id="IPR027417">
    <property type="entry name" value="P-loop_NTPase"/>
</dbReference>
<keyword evidence="5 7" id="KW-1278">Translocase</keyword>
<protein>
    <recommendedName>
        <fullName evidence="7">Spermidine/putrescine import ATP-binding protein PotA</fullName>
        <ecNumber evidence="7">7.6.2.11</ecNumber>
    </recommendedName>
</protein>
<gene>
    <name evidence="7" type="primary">potA</name>
    <name evidence="9" type="ORF">B5V02_17710</name>
</gene>
<comment type="catalytic activity">
    <reaction evidence="7">
        <text>ATP + H2O + polyamine-[polyamine-binding protein]Side 1 = ADP + phosphate + polyamineSide 2 + [polyamine-binding protein]Side 1.</text>
        <dbReference type="EC" id="7.6.2.11"/>
    </reaction>
</comment>
<dbReference type="Gene3D" id="3.40.50.300">
    <property type="entry name" value="P-loop containing nucleotide triphosphate hydrolases"/>
    <property type="match status" value="1"/>
</dbReference>
<evidence type="ECO:0000313" key="10">
    <source>
        <dbReference type="Proteomes" id="UP000248616"/>
    </source>
</evidence>
<dbReference type="SMART" id="SM00382">
    <property type="entry name" value="AAA"/>
    <property type="match status" value="1"/>
</dbReference>
<dbReference type="FunFam" id="3.40.50.300:FF:000133">
    <property type="entry name" value="Spermidine/putrescine import ATP-binding protein PotA"/>
    <property type="match status" value="1"/>
</dbReference>
<evidence type="ECO:0000313" key="9">
    <source>
        <dbReference type="EMBL" id="PZV37184.1"/>
    </source>
</evidence>
<dbReference type="Gene3D" id="2.40.50.100">
    <property type="match status" value="1"/>
</dbReference>
<dbReference type="SUPFAM" id="SSF50331">
    <property type="entry name" value="MOP-like"/>
    <property type="match status" value="1"/>
</dbReference>
<dbReference type="RefSeq" id="WP_167458542.1">
    <property type="nucleotide sequence ID" value="NZ_MZXV01000034.1"/>
</dbReference>
<dbReference type="SUPFAM" id="SSF52540">
    <property type="entry name" value="P-loop containing nucleoside triphosphate hydrolases"/>
    <property type="match status" value="1"/>
</dbReference>
<sequence length="374" mass="40631">MGASTPFAKIPEVGQDGADNIVSLRNLSMSYGRMQTILHDLSLDVRRGEFLTLLGPSGSGKTTTLMLIAGFQYPSNGQILIDGKDVTALAPHRRELGVVFQSYALFPQMTVHENIAFPLKLRKLHRQEIDRRVHEALDLVHLTGLGKRRTTQLSGGQQQRVALARALVYRPKIVLMDEPLGALDRGLRDSMQREFREIHRTLGMTFVYVTHDQHEALTMSDRIAVLKDGRLVQIGPPEEIYRRPANSFVASFLGDANLLEGKITGLSDNQATVRLSGGQIVQAPLPYDASVGSSVSVLVRPDAVTLGAGSPNALRGTLQDAAFHGDHYRLQVAVEGGIKISAKIASHGILVPSIGDAIAVGFSNVDPTIVLTRI</sequence>
<dbReference type="InterPro" id="IPR013611">
    <property type="entry name" value="Transp-assoc_OB_typ2"/>
</dbReference>
<dbReference type="PANTHER" id="PTHR42781">
    <property type="entry name" value="SPERMIDINE/PUTRESCINE IMPORT ATP-BINDING PROTEIN POTA"/>
    <property type="match status" value="1"/>
</dbReference>
<dbReference type="InterPro" id="IPR005893">
    <property type="entry name" value="PotA-like"/>
</dbReference>
<dbReference type="PANTHER" id="PTHR42781:SF4">
    <property type="entry name" value="SPERMIDINE_PUTRESCINE IMPORT ATP-BINDING PROTEIN POTA"/>
    <property type="match status" value="1"/>
</dbReference>
<dbReference type="AlphaFoldDB" id="A0A2W7C2T4"/>
<dbReference type="EC" id="7.6.2.11" evidence="7"/>